<protein>
    <submittedName>
        <fullName evidence="3">Metallophosphoesterase family protein</fullName>
    </submittedName>
</protein>
<name>A0ABZ1BQ05_9FIRM</name>
<evidence type="ECO:0000256" key="1">
    <source>
        <dbReference type="ARBA" id="ARBA00008950"/>
    </source>
</evidence>
<dbReference type="EMBL" id="CP141614">
    <property type="protein sequence ID" value="WRP14615.1"/>
    <property type="molecule type" value="Genomic_DNA"/>
</dbReference>
<accession>A0ABZ1BQ05</accession>
<feature type="domain" description="Calcineurin-like phosphoesterase" evidence="2">
    <location>
        <begin position="5"/>
        <end position="207"/>
    </location>
</feature>
<comment type="similarity">
    <text evidence="1">Belongs to the metallophosphoesterase superfamily. YfcE family.</text>
</comment>
<dbReference type="Gene3D" id="3.60.21.10">
    <property type="match status" value="1"/>
</dbReference>
<keyword evidence="4" id="KW-1185">Reference proteome</keyword>
<reference evidence="4" key="1">
    <citation type="submission" date="2023-12" db="EMBL/GenBank/DDBJ databases">
        <title>Novel isolates from deep terrestrial aquifers shed light on the physiology and ecology of the class Limnochordia.</title>
        <authorList>
            <person name="Karnachuk O.V."/>
            <person name="Lukina A.P."/>
            <person name="Avakyan M.R."/>
            <person name="Kadnikov V."/>
            <person name="Begmatov S."/>
            <person name="Beletsky A.V."/>
            <person name="Mardanov A.V."/>
            <person name="Ravin N.V."/>
        </authorList>
    </citation>
    <scope>NUCLEOTIDE SEQUENCE [LARGE SCALE GENOMIC DNA]</scope>
    <source>
        <strain evidence="4">LN</strain>
    </source>
</reference>
<dbReference type="InterPro" id="IPR011152">
    <property type="entry name" value="Pesterase_MJ0912"/>
</dbReference>
<dbReference type="PANTHER" id="PTHR42850">
    <property type="entry name" value="METALLOPHOSPHOESTERASE"/>
    <property type="match status" value="1"/>
</dbReference>
<organism evidence="3 4">
    <name type="scientific">Geochorda subterranea</name>
    <dbReference type="NCBI Taxonomy" id="3109564"/>
    <lineage>
        <taxon>Bacteria</taxon>
        <taxon>Bacillati</taxon>
        <taxon>Bacillota</taxon>
        <taxon>Limnochordia</taxon>
        <taxon>Limnochordales</taxon>
        <taxon>Geochordaceae</taxon>
        <taxon>Geochorda</taxon>
    </lineage>
</organism>
<dbReference type="Proteomes" id="UP001333102">
    <property type="component" value="Chromosome"/>
</dbReference>
<dbReference type="PANTHER" id="PTHR42850:SF2">
    <property type="entry name" value="BLL5683 PROTEIN"/>
    <property type="match status" value="1"/>
</dbReference>
<gene>
    <name evidence="3" type="ORF">VLY81_00140</name>
</gene>
<proteinExistence type="inferred from homology"/>
<dbReference type="InterPro" id="IPR050126">
    <property type="entry name" value="Ap4A_hydrolase"/>
</dbReference>
<dbReference type="InterPro" id="IPR024654">
    <property type="entry name" value="Calcineurin-like_PHP_lpxH"/>
</dbReference>
<evidence type="ECO:0000313" key="3">
    <source>
        <dbReference type="EMBL" id="WRP14615.1"/>
    </source>
</evidence>
<dbReference type="SUPFAM" id="SSF56300">
    <property type="entry name" value="Metallo-dependent phosphatases"/>
    <property type="match status" value="1"/>
</dbReference>
<sequence length="244" mass="26275">MPPPVAVVSDIHANLPALQAVLADMAAFAPATIYNLGDTVGYGPDPEASVDWAREHAAVSLMGNHDAACVGQLGLEWFNPWAREAVEWTFARLGSDRRRWLAARPSTYRLVLGGLRILLAHGTPRHPVTEYISGDAAAQLLRDQDPGWDVCLVGHTHLMGVYTRSGYRPLFESTEIPLVTPCIVNAGSVGQPRDGRPEAGYVLVDADGGRLVVRRVAYAVQVTQQAILDAGLPSILAERLAVGR</sequence>
<dbReference type="InterPro" id="IPR029052">
    <property type="entry name" value="Metallo-depent_PP-like"/>
</dbReference>
<evidence type="ECO:0000259" key="2">
    <source>
        <dbReference type="Pfam" id="PF12850"/>
    </source>
</evidence>
<dbReference type="PIRSF" id="PIRSF000883">
    <property type="entry name" value="Pesterase_MJ0912"/>
    <property type="match status" value="1"/>
</dbReference>
<dbReference type="RefSeq" id="WP_324668969.1">
    <property type="nucleotide sequence ID" value="NZ_CP141614.1"/>
</dbReference>
<evidence type="ECO:0000313" key="4">
    <source>
        <dbReference type="Proteomes" id="UP001333102"/>
    </source>
</evidence>
<dbReference type="Pfam" id="PF12850">
    <property type="entry name" value="Metallophos_2"/>
    <property type="match status" value="1"/>
</dbReference>